<dbReference type="GO" id="GO:0008168">
    <property type="term" value="F:methyltransferase activity"/>
    <property type="evidence" value="ECO:0007669"/>
    <property type="project" value="UniProtKB-KW"/>
</dbReference>
<sequence>MFAEAELTDDGFLNGRLRIAQPKGGYRAAMDPVLLAAAVPAKPGESVLELGCGAGVASLCLGARVAGLRLTGLELQAAYAALARRNADRNGLSFEVIEGDLQAVPAALRAQSFDHVIANPPYYPAGGGTAAADPGRETALREATPLAVWMAAGLRRLRPGGWLTVIQSADRLPDLIGALGPGAGSLTLLPIAARAGRPAGRIILRARKGGRAPFRLLAPLILHEGAGHLADGDDHTAAARAILRDGAAIQL</sequence>
<dbReference type="Pfam" id="PF05175">
    <property type="entry name" value="MTS"/>
    <property type="match status" value="1"/>
</dbReference>
<reference evidence="4 5" key="1">
    <citation type="submission" date="2022-10" db="EMBL/GenBank/DDBJ databases">
        <title>Defluviimonas sp. nov., isolated from ocean surface sediments.</title>
        <authorList>
            <person name="He W."/>
            <person name="Wang L."/>
            <person name="Zhang D.-F."/>
        </authorList>
    </citation>
    <scope>NUCLEOTIDE SEQUENCE [LARGE SCALE GENOMIC DNA]</scope>
    <source>
        <strain evidence="4 5">WL0024</strain>
    </source>
</reference>
<dbReference type="InterPro" id="IPR002052">
    <property type="entry name" value="DNA_methylase_N6_adenine_CS"/>
</dbReference>
<feature type="domain" description="Methyltransferase small" evidence="3">
    <location>
        <begin position="34"/>
        <end position="123"/>
    </location>
</feature>
<accession>A0ABT2X3Q0</accession>
<dbReference type="Gene3D" id="3.40.50.150">
    <property type="entry name" value="Vaccinia Virus protein VP39"/>
    <property type="match status" value="1"/>
</dbReference>
<dbReference type="PROSITE" id="PS00092">
    <property type="entry name" value="N6_MTASE"/>
    <property type="match status" value="1"/>
</dbReference>
<name>A0ABT2X3Q0_9RHOB</name>
<dbReference type="InterPro" id="IPR050210">
    <property type="entry name" value="tRNA_Adenine-N(6)_MTase"/>
</dbReference>
<comment type="caution">
    <text evidence="4">The sequence shown here is derived from an EMBL/GenBank/DDBJ whole genome shotgun (WGS) entry which is preliminary data.</text>
</comment>
<dbReference type="InterPro" id="IPR029063">
    <property type="entry name" value="SAM-dependent_MTases_sf"/>
</dbReference>
<evidence type="ECO:0000259" key="3">
    <source>
        <dbReference type="Pfam" id="PF05175"/>
    </source>
</evidence>
<dbReference type="PANTHER" id="PTHR47739:SF1">
    <property type="entry name" value="TRNA1(VAL) (ADENINE(37)-N6)-METHYLTRANSFERASE"/>
    <property type="match status" value="1"/>
</dbReference>
<dbReference type="Proteomes" id="UP001209535">
    <property type="component" value="Unassembled WGS sequence"/>
</dbReference>
<dbReference type="EMBL" id="JAOVQO010000009">
    <property type="protein sequence ID" value="MCU9848578.1"/>
    <property type="molecule type" value="Genomic_DNA"/>
</dbReference>
<evidence type="ECO:0000256" key="2">
    <source>
        <dbReference type="ARBA" id="ARBA00022691"/>
    </source>
</evidence>
<protein>
    <submittedName>
        <fullName evidence="4">Methyltransferase</fullName>
    </submittedName>
</protein>
<gene>
    <name evidence="4" type="ORF">OEZ60_11205</name>
</gene>
<proteinExistence type="predicted"/>
<dbReference type="InterPro" id="IPR007848">
    <property type="entry name" value="Small_mtfrase_dom"/>
</dbReference>
<dbReference type="RefSeq" id="WP_263336054.1">
    <property type="nucleotide sequence ID" value="NZ_JAOVQO010000009.1"/>
</dbReference>
<keyword evidence="1 4" id="KW-0489">Methyltransferase</keyword>
<keyword evidence="2" id="KW-0949">S-adenosyl-L-methionine</keyword>
<dbReference type="SUPFAM" id="SSF53335">
    <property type="entry name" value="S-adenosyl-L-methionine-dependent methyltransferases"/>
    <property type="match status" value="1"/>
</dbReference>
<keyword evidence="5" id="KW-1185">Reference proteome</keyword>
<dbReference type="PANTHER" id="PTHR47739">
    <property type="entry name" value="TRNA1(VAL) (ADENINE(37)-N6)-METHYLTRANSFERASE"/>
    <property type="match status" value="1"/>
</dbReference>
<organism evidence="4 5">
    <name type="scientific">Albidovulum salinarum</name>
    <dbReference type="NCBI Taxonomy" id="2984153"/>
    <lineage>
        <taxon>Bacteria</taxon>
        <taxon>Pseudomonadati</taxon>
        <taxon>Pseudomonadota</taxon>
        <taxon>Alphaproteobacteria</taxon>
        <taxon>Rhodobacterales</taxon>
        <taxon>Paracoccaceae</taxon>
        <taxon>Albidovulum</taxon>
    </lineage>
</organism>
<dbReference type="CDD" id="cd02440">
    <property type="entry name" value="AdoMet_MTases"/>
    <property type="match status" value="1"/>
</dbReference>
<dbReference type="GO" id="GO:0032259">
    <property type="term" value="P:methylation"/>
    <property type="evidence" value="ECO:0007669"/>
    <property type="project" value="UniProtKB-KW"/>
</dbReference>
<evidence type="ECO:0000256" key="1">
    <source>
        <dbReference type="ARBA" id="ARBA00022603"/>
    </source>
</evidence>
<evidence type="ECO:0000313" key="4">
    <source>
        <dbReference type="EMBL" id="MCU9848578.1"/>
    </source>
</evidence>
<evidence type="ECO:0000313" key="5">
    <source>
        <dbReference type="Proteomes" id="UP001209535"/>
    </source>
</evidence>
<keyword evidence="1 4" id="KW-0808">Transferase</keyword>